<dbReference type="EMBL" id="QRUH01000013">
    <property type="protein sequence ID" value="RGR46674.1"/>
    <property type="molecule type" value="Genomic_DNA"/>
</dbReference>
<evidence type="ECO:0000313" key="2">
    <source>
        <dbReference type="EMBL" id="RHE09516.1"/>
    </source>
</evidence>
<evidence type="ECO:0000313" key="6">
    <source>
        <dbReference type="Proteomes" id="UP000285839"/>
    </source>
</evidence>
<accession>A0A396G1X5</accession>
<comment type="caution">
    <text evidence="2">The sequence shown here is derived from an EMBL/GenBank/DDBJ whole genome shotgun (WGS) entry which is preliminary data.</text>
</comment>
<name>A0A396G1X5_9FIRM</name>
<reference evidence="4 5" key="1">
    <citation type="submission" date="2018-08" db="EMBL/GenBank/DDBJ databases">
        <title>A genome reference for cultivated species of the human gut microbiota.</title>
        <authorList>
            <person name="Zou Y."/>
            <person name="Xue W."/>
            <person name="Luo G."/>
        </authorList>
    </citation>
    <scope>NUCLEOTIDE SEQUENCE [LARGE SCALE GENOMIC DNA]</scope>
    <source>
        <strain evidence="1 6">AF25-21</strain>
        <strain evidence="3 4">AM27-32LB</strain>
        <strain evidence="2 5">AM29-25AC</strain>
    </source>
</reference>
<gene>
    <name evidence="3" type="ORF">DW723_01585</name>
    <name evidence="2" type="ORF">DW767_17480</name>
    <name evidence="1" type="ORF">DWY46_14830</name>
</gene>
<dbReference type="Proteomes" id="UP000283928">
    <property type="component" value="Unassembled WGS sequence"/>
</dbReference>
<dbReference type="Proteomes" id="UP000285839">
    <property type="component" value="Unassembled WGS sequence"/>
</dbReference>
<organism evidence="2 5">
    <name type="scientific">Blautia obeum</name>
    <dbReference type="NCBI Taxonomy" id="40520"/>
    <lineage>
        <taxon>Bacteria</taxon>
        <taxon>Bacillati</taxon>
        <taxon>Bacillota</taxon>
        <taxon>Clostridia</taxon>
        <taxon>Lachnospirales</taxon>
        <taxon>Lachnospiraceae</taxon>
        <taxon>Blautia</taxon>
    </lineage>
</organism>
<evidence type="ECO:0000313" key="3">
    <source>
        <dbReference type="EMBL" id="RHE77878.1"/>
    </source>
</evidence>
<evidence type="ECO:0000313" key="4">
    <source>
        <dbReference type="Proteomes" id="UP000283928"/>
    </source>
</evidence>
<proteinExistence type="predicted"/>
<sequence>MLSFKALGYPSLKETVPQSVPMVQITNTNKNKVDVNISFSDVRKEIENMSALPDAEIEEILYKINELEKIVKSSDRKSKKWENAKGIVKWIADKGVDVGIALLPLLLQIK</sequence>
<dbReference type="Proteomes" id="UP000284644">
    <property type="component" value="Unassembled WGS sequence"/>
</dbReference>
<dbReference type="AlphaFoldDB" id="A0A396G1X5"/>
<dbReference type="EMBL" id="QSJW01000015">
    <property type="protein sequence ID" value="RHE09516.1"/>
    <property type="molecule type" value="Genomic_DNA"/>
</dbReference>
<dbReference type="EMBL" id="QSKO01000002">
    <property type="protein sequence ID" value="RHE77878.1"/>
    <property type="molecule type" value="Genomic_DNA"/>
</dbReference>
<evidence type="ECO:0000313" key="1">
    <source>
        <dbReference type="EMBL" id="RGR46674.1"/>
    </source>
</evidence>
<protein>
    <submittedName>
        <fullName evidence="2">Uncharacterized protein</fullName>
    </submittedName>
</protein>
<evidence type="ECO:0000313" key="5">
    <source>
        <dbReference type="Proteomes" id="UP000284644"/>
    </source>
</evidence>
<dbReference type="RefSeq" id="WP_055056399.1">
    <property type="nucleotide sequence ID" value="NZ_JAQDKV010000001.1"/>
</dbReference>